<dbReference type="RefSeq" id="WP_098388867.1">
    <property type="nucleotide sequence ID" value="NZ_LS483464.1"/>
</dbReference>
<evidence type="ECO:0000313" key="5">
    <source>
        <dbReference type="Proteomes" id="UP000221653"/>
    </source>
</evidence>
<keyword evidence="1" id="KW-0175">Coiled coil</keyword>
<comment type="caution">
    <text evidence="4">The sequence shown here is derived from an EMBL/GenBank/DDBJ whole genome shotgun (WGS) entry which is preliminary data.</text>
</comment>
<dbReference type="OrthoDB" id="4411173at2"/>
<sequence>MKKPAEPNKKNFDEDFYVDVFCKSEYKLWLDSIQDNDATERQKQIHRRSYAEIGIQTKHTWSSEEDERPDWLLATFSLIFPIHPALLADAPHKGEFIDLEGWERGRYHGIKGFTLKSTDSPEMKRTSYYQESGRRFPASFAQSVGADESKPSDTRAEKRTSSKDHGPRFRFYHRRIAEQPGKTSFDLTQQWSNNYRELFEPLAAYPLEGRLTLTGLEFLQYLDTKSDADPNEEPRKSYYLVLHFVAQDCSNDVLTQISEALNRPRNGLRLLNETSIHECVKNYRHKPWRNNDSKKDSHYKLLRYFVDFAIKTVNNSIAISPKSDFPFSAHLTDGGYISGKVSQKWHKVEEKLASPSRIVCAIPGKESITQFPRLFRNANIQCLADDSWAKQTAWAWQLATGSDIYAEAVPNISPEALKKNQVGDFLMWQVLADDSNLAFVRRPEPSQLTGTDFKFLMLASTTVADIVILNMRCEYALNGMQVALRNDDNEQSDISLSARLNHIEHVQRLALAFRRHLWFNAIGNRVEDSQILNAIQNTSGNRQRFEDFSSELESRKDIYDTIYRRALEAEKDEKAEAEKKLQEQRDFEQAQAEKQDQKRNLLIAIAGVAFATPAWAEAFGLEFNWIVGFCTLAFAILLSVVVWQFLNKHPK</sequence>
<dbReference type="EMBL" id="PDJF01000001">
    <property type="protein sequence ID" value="PFG27707.1"/>
    <property type="molecule type" value="Genomic_DNA"/>
</dbReference>
<evidence type="ECO:0000256" key="1">
    <source>
        <dbReference type="SAM" id="Coils"/>
    </source>
</evidence>
<feature type="coiled-coil region" evidence="1">
    <location>
        <begin position="564"/>
        <end position="600"/>
    </location>
</feature>
<evidence type="ECO:0000256" key="2">
    <source>
        <dbReference type="SAM" id="MobiDB-lite"/>
    </source>
</evidence>
<feature type="transmembrane region" description="Helical" evidence="3">
    <location>
        <begin position="625"/>
        <end position="646"/>
    </location>
</feature>
<keyword evidence="3" id="KW-0812">Transmembrane</keyword>
<keyword evidence="3" id="KW-1133">Transmembrane helix</keyword>
<evidence type="ECO:0000256" key="3">
    <source>
        <dbReference type="SAM" id="Phobius"/>
    </source>
</evidence>
<keyword evidence="5" id="KW-1185">Reference proteome</keyword>
<evidence type="ECO:0000313" key="4">
    <source>
        <dbReference type="EMBL" id="PFG27707.1"/>
    </source>
</evidence>
<accession>A0A2A9DLT5</accession>
<feature type="region of interest" description="Disordered" evidence="2">
    <location>
        <begin position="140"/>
        <end position="166"/>
    </location>
</feature>
<dbReference type="Proteomes" id="UP000221653">
    <property type="component" value="Unassembled WGS sequence"/>
</dbReference>
<reference evidence="4 5" key="1">
    <citation type="submission" date="2017-10" db="EMBL/GenBank/DDBJ databases">
        <title>Sequencing the genomes of 1000 actinobacteria strains.</title>
        <authorList>
            <person name="Klenk H.-P."/>
        </authorList>
    </citation>
    <scope>NUCLEOTIDE SEQUENCE [LARGE SCALE GENOMIC DNA]</scope>
    <source>
        <strain evidence="4 5">DSM 20688</strain>
    </source>
</reference>
<feature type="compositionally biased region" description="Basic and acidic residues" evidence="2">
    <location>
        <begin position="147"/>
        <end position="166"/>
    </location>
</feature>
<proteinExistence type="predicted"/>
<gene>
    <name evidence="4" type="ORF">ATK06_0783</name>
</gene>
<dbReference type="AlphaFoldDB" id="A0A2A9DLT5"/>
<name>A0A2A9DLT5_9CORY</name>
<dbReference type="STRING" id="1724.GCA_001044175_00602"/>
<protein>
    <submittedName>
        <fullName evidence="4">Uncharacterized protein</fullName>
    </submittedName>
</protein>
<keyword evidence="3" id="KW-0472">Membrane</keyword>
<organism evidence="4 5">
    <name type="scientific">Corynebacterium renale</name>
    <dbReference type="NCBI Taxonomy" id="1724"/>
    <lineage>
        <taxon>Bacteria</taxon>
        <taxon>Bacillati</taxon>
        <taxon>Actinomycetota</taxon>
        <taxon>Actinomycetes</taxon>
        <taxon>Mycobacteriales</taxon>
        <taxon>Corynebacteriaceae</taxon>
        <taxon>Corynebacterium</taxon>
    </lineage>
</organism>